<dbReference type="Proteomes" id="UP000001542">
    <property type="component" value="Unassembled WGS sequence"/>
</dbReference>
<feature type="region of interest" description="Disordered" evidence="2">
    <location>
        <begin position="131"/>
        <end position="232"/>
    </location>
</feature>
<protein>
    <submittedName>
        <fullName evidence="3">Uncharacterized protein</fullName>
    </submittedName>
</protein>
<dbReference type="KEGG" id="tva:5466977"/>
<evidence type="ECO:0000256" key="1">
    <source>
        <dbReference type="SAM" id="Coils"/>
    </source>
</evidence>
<feature type="region of interest" description="Disordered" evidence="2">
    <location>
        <begin position="1"/>
        <end position="24"/>
    </location>
</feature>
<dbReference type="AlphaFoldDB" id="A2DDQ2"/>
<organism evidence="3 4">
    <name type="scientific">Trichomonas vaginalis (strain ATCC PRA-98 / G3)</name>
    <dbReference type="NCBI Taxonomy" id="412133"/>
    <lineage>
        <taxon>Eukaryota</taxon>
        <taxon>Metamonada</taxon>
        <taxon>Parabasalia</taxon>
        <taxon>Trichomonadida</taxon>
        <taxon>Trichomonadidae</taxon>
        <taxon>Trichomonas</taxon>
    </lineage>
</organism>
<dbReference type="InParanoid" id="A2DDQ2"/>
<keyword evidence="1" id="KW-0175">Coiled coil</keyword>
<reference evidence="3" key="1">
    <citation type="submission" date="2006-10" db="EMBL/GenBank/DDBJ databases">
        <authorList>
            <person name="Amadeo P."/>
            <person name="Zhao Q."/>
            <person name="Wortman J."/>
            <person name="Fraser-Liggett C."/>
            <person name="Carlton J."/>
        </authorList>
    </citation>
    <scope>NUCLEOTIDE SEQUENCE</scope>
    <source>
        <strain evidence="3">G3</strain>
    </source>
</reference>
<evidence type="ECO:0000256" key="2">
    <source>
        <dbReference type="SAM" id="MobiDB-lite"/>
    </source>
</evidence>
<feature type="compositionally biased region" description="Polar residues" evidence="2">
    <location>
        <begin position="213"/>
        <end position="223"/>
    </location>
</feature>
<keyword evidence="4" id="KW-1185">Reference proteome</keyword>
<feature type="compositionally biased region" description="Basic and acidic residues" evidence="2">
    <location>
        <begin position="183"/>
        <end position="193"/>
    </location>
</feature>
<dbReference type="SMR" id="A2DDQ2"/>
<dbReference type="VEuPathDB" id="TrichDB:TVAGG3_0999090"/>
<accession>A2DDQ2</accession>
<reference evidence="3" key="2">
    <citation type="journal article" date="2007" name="Science">
        <title>Draft genome sequence of the sexually transmitted pathogen Trichomonas vaginalis.</title>
        <authorList>
            <person name="Carlton J.M."/>
            <person name="Hirt R.P."/>
            <person name="Silva J.C."/>
            <person name="Delcher A.L."/>
            <person name="Schatz M."/>
            <person name="Zhao Q."/>
            <person name="Wortman J.R."/>
            <person name="Bidwell S.L."/>
            <person name="Alsmark U.C.M."/>
            <person name="Besteiro S."/>
            <person name="Sicheritz-Ponten T."/>
            <person name="Noel C.J."/>
            <person name="Dacks J.B."/>
            <person name="Foster P.G."/>
            <person name="Simillion C."/>
            <person name="Van de Peer Y."/>
            <person name="Miranda-Saavedra D."/>
            <person name="Barton G.J."/>
            <person name="Westrop G.D."/>
            <person name="Mueller S."/>
            <person name="Dessi D."/>
            <person name="Fiori P.L."/>
            <person name="Ren Q."/>
            <person name="Paulsen I."/>
            <person name="Zhang H."/>
            <person name="Bastida-Corcuera F.D."/>
            <person name="Simoes-Barbosa A."/>
            <person name="Brown M.T."/>
            <person name="Hayes R.D."/>
            <person name="Mukherjee M."/>
            <person name="Okumura C.Y."/>
            <person name="Schneider R."/>
            <person name="Smith A.J."/>
            <person name="Vanacova S."/>
            <person name="Villalvazo M."/>
            <person name="Haas B.J."/>
            <person name="Pertea M."/>
            <person name="Feldblyum T.V."/>
            <person name="Utterback T.R."/>
            <person name="Shu C.L."/>
            <person name="Osoegawa K."/>
            <person name="de Jong P.J."/>
            <person name="Hrdy I."/>
            <person name="Horvathova L."/>
            <person name="Zubacova Z."/>
            <person name="Dolezal P."/>
            <person name="Malik S.B."/>
            <person name="Logsdon J.M. Jr."/>
            <person name="Henze K."/>
            <person name="Gupta A."/>
            <person name="Wang C.C."/>
            <person name="Dunne R.L."/>
            <person name="Upcroft J.A."/>
            <person name="Upcroft P."/>
            <person name="White O."/>
            <person name="Salzberg S.L."/>
            <person name="Tang P."/>
            <person name="Chiu C.-H."/>
            <person name="Lee Y.-S."/>
            <person name="Embley T.M."/>
            <person name="Coombs G.H."/>
            <person name="Mottram J.C."/>
            <person name="Tachezy J."/>
            <person name="Fraser-Liggett C.M."/>
            <person name="Johnson P.J."/>
        </authorList>
    </citation>
    <scope>NUCLEOTIDE SEQUENCE [LARGE SCALE GENOMIC DNA]</scope>
    <source>
        <strain evidence="3">G3</strain>
    </source>
</reference>
<dbReference type="RefSeq" id="XP_001582414.1">
    <property type="nucleotide sequence ID" value="XM_001582364.1"/>
</dbReference>
<evidence type="ECO:0000313" key="3">
    <source>
        <dbReference type="EMBL" id="EAY21428.1"/>
    </source>
</evidence>
<gene>
    <name evidence="3" type="ORF">TVAG_198670</name>
</gene>
<feature type="compositionally biased region" description="Basic and acidic residues" evidence="2">
    <location>
        <begin position="1"/>
        <end position="12"/>
    </location>
</feature>
<dbReference type="OrthoDB" id="10638404at2759"/>
<evidence type="ECO:0000313" key="4">
    <source>
        <dbReference type="Proteomes" id="UP000001542"/>
    </source>
</evidence>
<dbReference type="VEuPathDB" id="TrichDB:TVAG_198670"/>
<sequence length="232" mass="26737">MSRGRGAERYSRPENINSLNREQPLLQKQSEQLSLLKDKYSSLREKYHNDKRAAQVEIINLQKKINSVQRRSQQLKDQINELNGSYQNMAREEMAGKVIEDIWAVLSEFRDQIRERDFTNQVDNLSTIGALPPTPTILQESPQTPIVEPSSEYVEKKTPKRSRRSSAVDTPVDSIASRRTRRGKEVYYKEPTLKEALSPNSPYAFSLGEERSTPSLPSGYSRDTPSKRKFKY</sequence>
<dbReference type="EMBL" id="DS113190">
    <property type="protein sequence ID" value="EAY21428.1"/>
    <property type="molecule type" value="Genomic_DNA"/>
</dbReference>
<feature type="coiled-coil region" evidence="1">
    <location>
        <begin position="26"/>
        <end position="92"/>
    </location>
</feature>
<proteinExistence type="predicted"/>
<name>A2DDQ2_TRIV3</name>